<evidence type="ECO:0000256" key="1">
    <source>
        <dbReference type="SAM" id="MobiDB-lite"/>
    </source>
</evidence>
<protein>
    <submittedName>
        <fullName evidence="2">Uncharacterized protein</fullName>
    </submittedName>
</protein>
<feature type="region of interest" description="Disordered" evidence="1">
    <location>
        <begin position="15"/>
        <end position="46"/>
    </location>
</feature>
<accession>A0AA43QYC1</accession>
<gene>
    <name evidence="2" type="ORF">DCBHLPFO_00699</name>
</gene>
<dbReference type="AlphaFoldDB" id="A0AA43QYC1"/>
<sequence length="83" mass="8972">MIKAGMLSKSKLRDKYGNLSLSSTGNSGSKGGKGRKSSKSSGGKRARKFDYKIDGFAKTAKSGKSLRQLLNEAKMRKTAWDVV</sequence>
<evidence type="ECO:0000313" key="3">
    <source>
        <dbReference type="Proteomes" id="UP001162175"/>
    </source>
</evidence>
<dbReference type="Proteomes" id="UP001162175">
    <property type="component" value="Unassembled WGS sequence"/>
</dbReference>
<feature type="compositionally biased region" description="Low complexity" evidence="1">
    <location>
        <begin position="17"/>
        <end position="27"/>
    </location>
</feature>
<reference evidence="2" key="1">
    <citation type="submission" date="2022-11" db="EMBL/GenBank/DDBJ databases">
        <title>Draft genome of Mycoplasma arginini isolated from fly.</title>
        <authorList>
            <person name="Severgnini M."/>
            <person name="Gioia G."/>
            <person name="Cremonesi P."/>
            <person name="Moroni P."/>
            <person name="Addis M.F."/>
            <person name="Castiglioni B."/>
        </authorList>
    </citation>
    <scope>NUCLEOTIDE SEQUENCE</scope>
    <source>
        <strain evidence="2">QMP CG1-1632</strain>
    </source>
</reference>
<proteinExistence type="predicted"/>
<dbReference type="EMBL" id="JAPFAR010000022">
    <property type="protein sequence ID" value="MDI3349466.1"/>
    <property type="molecule type" value="Genomic_DNA"/>
</dbReference>
<comment type="caution">
    <text evidence="2">The sequence shown here is derived from an EMBL/GenBank/DDBJ whole genome shotgun (WGS) entry which is preliminary data.</text>
</comment>
<name>A0AA43QYC1_MYCAR</name>
<evidence type="ECO:0000313" key="2">
    <source>
        <dbReference type="EMBL" id="MDI3349466.1"/>
    </source>
</evidence>
<feature type="compositionally biased region" description="Basic residues" evidence="1">
    <location>
        <begin position="32"/>
        <end position="46"/>
    </location>
</feature>
<organism evidence="2 3">
    <name type="scientific">Mycoplasmopsis arginini</name>
    <name type="common">Mycoplasma arginini</name>
    <dbReference type="NCBI Taxonomy" id="2094"/>
    <lineage>
        <taxon>Bacteria</taxon>
        <taxon>Bacillati</taxon>
        <taxon>Mycoplasmatota</taxon>
        <taxon>Mycoplasmoidales</taxon>
        <taxon>Metamycoplasmataceae</taxon>
        <taxon>Mycoplasmopsis</taxon>
    </lineage>
</organism>